<name>A0ABS3TKB1_9PSED</name>
<dbReference type="Pfam" id="PF00501">
    <property type="entry name" value="AMP-binding"/>
    <property type="match status" value="1"/>
</dbReference>
<evidence type="ECO:0000313" key="4">
    <source>
        <dbReference type="Proteomes" id="UP000669060"/>
    </source>
</evidence>
<dbReference type="Proteomes" id="UP000669060">
    <property type="component" value="Unassembled WGS sequence"/>
</dbReference>
<dbReference type="RefSeq" id="WP_208311879.1">
    <property type="nucleotide sequence ID" value="NZ_JAELYA010000001.1"/>
</dbReference>
<dbReference type="SUPFAM" id="SSF56801">
    <property type="entry name" value="Acetyl-CoA synthetase-like"/>
    <property type="match status" value="1"/>
</dbReference>
<dbReference type="InterPro" id="IPR045851">
    <property type="entry name" value="AMP-bd_C_sf"/>
</dbReference>
<evidence type="ECO:0000259" key="2">
    <source>
        <dbReference type="Pfam" id="PF13193"/>
    </source>
</evidence>
<dbReference type="InterPro" id="IPR000873">
    <property type="entry name" value="AMP-dep_synth/lig_dom"/>
</dbReference>
<sequence>MKMNFARTFAQLAIRHGNREALVNIERGRRYSFRELHRLTNRIVNMMRERLQLRRGDVYLCILENDNLSLLHTWTALKGEAAAAFTNFRDSVDEHFAQVDHIRPKVVFLENALLDRYFDGLHARGITVVCMDPPEQPCDGLVGFDSLLEGIGDHDPGVESDPYADILIYRFTGGTTGKSKCAQYTLDNWLACRDAFYAEAEQAFDERTRLLHMAPISHGSGLSVLATLFRGGCTVTQNAPDLVQWCRHVEDERITVGSLVPTLLYRLLDLPQADDHDLSSLRSVYYGAAPMSPAKLARLQQRFGNIFLQIYGATECLQAVATLGKADHLTASEDGRLASAGRVAPGVELLIVDEQGREVAAGATGELWLRSRATISGYHGNPEATATEFSEGFWKSGDLGYVDEQGFLFIVDRKKDMIITGGFNVYAVEVEAALNAHPDVAISAVVGIPHAEWGEAVHAEVVLKDGARLSSEGLIEHVKNRLGRFKAPKSLVFVDELPVSAVGKVLRRSVREKYWKDAGRRVS</sequence>
<dbReference type="Gene3D" id="3.40.50.12780">
    <property type="entry name" value="N-terminal domain of ligase-like"/>
    <property type="match status" value="1"/>
</dbReference>
<evidence type="ECO:0000259" key="1">
    <source>
        <dbReference type="Pfam" id="PF00501"/>
    </source>
</evidence>
<dbReference type="PROSITE" id="PS00455">
    <property type="entry name" value="AMP_BINDING"/>
    <property type="match status" value="1"/>
</dbReference>
<evidence type="ECO:0000313" key="3">
    <source>
        <dbReference type="EMBL" id="MBO3274075.1"/>
    </source>
</evidence>
<protein>
    <submittedName>
        <fullName evidence="3">AMP-binding protein</fullName>
    </submittedName>
</protein>
<accession>A0ABS3TKB1</accession>
<dbReference type="InterPro" id="IPR042099">
    <property type="entry name" value="ANL_N_sf"/>
</dbReference>
<dbReference type="PANTHER" id="PTHR24096">
    <property type="entry name" value="LONG-CHAIN-FATTY-ACID--COA LIGASE"/>
    <property type="match status" value="1"/>
</dbReference>
<dbReference type="Gene3D" id="3.30.300.30">
    <property type="match status" value="1"/>
</dbReference>
<dbReference type="InterPro" id="IPR025110">
    <property type="entry name" value="AMP-bd_C"/>
</dbReference>
<dbReference type="PANTHER" id="PTHR24096:SF267">
    <property type="entry name" value="MALONATE--COA LIGASE ACSF3, MITOCHONDRIAL"/>
    <property type="match status" value="1"/>
</dbReference>
<organism evidence="3 4">
    <name type="scientific">Pseudomonas schmalbachii</name>
    <dbReference type="NCBI Taxonomy" id="2816993"/>
    <lineage>
        <taxon>Bacteria</taxon>
        <taxon>Pseudomonadati</taxon>
        <taxon>Pseudomonadota</taxon>
        <taxon>Gammaproteobacteria</taxon>
        <taxon>Pseudomonadales</taxon>
        <taxon>Pseudomonadaceae</taxon>
        <taxon>Pseudomonas</taxon>
    </lineage>
</organism>
<keyword evidence="4" id="KW-1185">Reference proteome</keyword>
<dbReference type="Pfam" id="PF13193">
    <property type="entry name" value="AMP-binding_C"/>
    <property type="match status" value="1"/>
</dbReference>
<reference evidence="3 4" key="1">
    <citation type="submission" date="2020-12" db="EMBL/GenBank/DDBJ databases">
        <title>Pseudomonas schmalbachii sp. nov. isolated from millipede gut.</title>
        <authorList>
            <person name="Shelomi M."/>
        </authorList>
    </citation>
    <scope>NUCLEOTIDE SEQUENCE [LARGE SCALE GENOMIC DNA]</scope>
    <source>
        <strain evidence="3 4">Milli4</strain>
    </source>
</reference>
<gene>
    <name evidence="3" type="ORF">JFY56_02405</name>
</gene>
<feature type="domain" description="AMP-dependent synthetase/ligase" evidence="1">
    <location>
        <begin position="13"/>
        <end position="379"/>
    </location>
</feature>
<comment type="caution">
    <text evidence="3">The sequence shown here is derived from an EMBL/GenBank/DDBJ whole genome shotgun (WGS) entry which is preliminary data.</text>
</comment>
<proteinExistence type="predicted"/>
<dbReference type="EMBL" id="JAELYA010000001">
    <property type="protein sequence ID" value="MBO3274075.1"/>
    <property type="molecule type" value="Genomic_DNA"/>
</dbReference>
<feature type="domain" description="AMP-binding enzyme C-terminal" evidence="2">
    <location>
        <begin position="429"/>
        <end position="504"/>
    </location>
</feature>
<dbReference type="InterPro" id="IPR020845">
    <property type="entry name" value="AMP-binding_CS"/>
</dbReference>